<feature type="transmembrane region" description="Helical" evidence="11">
    <location>
        <begin position="172"/>
        <end position="193"/>
    </location>
</feature>
<dbReference type="GO" id="GO:0019367">
    <property type="term" value="P:fatty acid elongation, saturated fatty acid"/>
    <property type="evidence" value="ECO:0007669"/>
    <property type="project" value="TreeGrafter"/>
</dbReference>
<protein>
    <recommendedName>
        <fullName evidence="11">Elongation of very long chain fatty acids protein</fullName>
        <ecNumber evidence="11">2.3.1.199</ecNumber>
    </recommendedName>
    <alternativeName>
        <fullName evidence="11">Very-long-chain 3-oxoacyl-CoA synthase</fullName>
    </alternativeName>
</protein>
<keyword evidence="8 11" id="KW-0443">Lipid metabolism</keyword>
<organism evidence="12 13">
    <name type="scientific">Parascaris univalens</name>
    <name type="common">Nematode worm</name>
    <dbReference type="NCBI Taxonomy" id="6257"/>
    <lineage>
        <taxon>Eukaryota</taxon>
        <taxon>Metazoa</taxon>
        <taxon>Ecdysozoa</taxon>
        <taxon>Nematoda</taxon>
        <taxon>Chromadorea</taxon>
        <taxon>Rhabditida</taxon>
        <taxon>Spirurina</taxon>
        <taxon>Ascaridomorpha</taxon>
        <taxon>Ascaridoidea</taxon>
        <taxon>Ascarididae</taxon>
        <taxon>Parascaris</taxon>
    </lineage>
</organism>
<evidence type="ECO:0000256" key="9">
    <source>
        <dbReference type="ARBA" id="ARBA00023136"/>
    </source>
</evidence>
<evidence type="ECO:0000313" key="13">
    <source>
        <dbReference type="WBParaSite" id="PgR041_g089_t01"/>
    </source>
</evidence>
<keyword evidence="7 11" id="KW-1133">Transmembrane helix</keyword>
<evidence type="ECO:0000256" key="7">
    <source>
        <dbReference type="ARBA" id="ARBA00022989"/>
    </source>
</evidence>
<evidence type="ECO:0000256" key="4">
    <source>
        <dbReference type="ARBA" id="ARBA00022679"/>
    </source>
</evidence>
<dbReference type="Pfam" id="PF01151">
    <property type="entry name" value="ELO"/>
    <property type="match status" value="1"/>
</dbReference>
<keyword evidence="6 11" id="KW-0276">Fatty acid metabolism</keyword>
<keyword evidence="9 11" id="KW-0472">Membrane</keyword>
<keyword evidence="10 11" id="KW-0275">Fatty acid biosynthesis</keyword>
<dbReference type="InterPro" id="IPR030457">
    <property type="entry name" value="ELO_CS"/>
</dbReference>
<dbReference type="EC" id="2.3.1.199" evidence="11"/>
<sequence>LIFNKNHPSLCQAMDGFLHVALAPRYDNVEARRYLSEELRYPALYISVIYVIAIFLIKAAMTGRKPFQLTLALNLWNTWLAIFSIIGSGVTTVSLFNEICNHGLVASYTVYGQFFEGPSGYLSFLFCISKIAELGDTIILVLRKRPLIFLHWYHHVLTLNYGVLSLSEKTPYNTWIIWLNFTVHAIMYSYYLLRSMHFRIPAAIAQTITITQILQFIITVLILTHIAYLKVIGVHVDGTMSTYMFCFAMEISYIILFGNFFYQSYIKGGGKKFNAEKEALKKNK</sequence>
<keyword evidence="3 11" id="KW-0444">Lipid biosynthesis</keyword>
<comment type="similarity">
    <text evidence="11">Belongs to the ELO family.</text>
</comment>
<dbReference type="GO" id="GO:0034625">
    <property type="term" value="P:fatty acid elongation, monounsaturated fatty acid"/>
    <property type="evidence" value="ECO:0007669"/>
    <property type="project" value="TreeGrafter"/>
</dbReference>
<feature type="transmembrane region" description="Helical" evidence="11">
    <location>
        <begin position="213"/>
        <end position="236"/>
    </location>
</feature>
<evidence type="ECO:0000256" key="2">
    <source>
        <dbReference type="ARBA" id="ARBA00005194"/>
    </source>
</evidence>
<comment type="pathway">
    <text evidence="2">Lipid metabolism; fatty acid biosynthesis.</text>
</comment>
<dbReference type="PROSITE" id="PS01188">
    <property type="entry name" value="ELO"/>
    <property type="match status" value="1"/>
</dbReference>
<reference evidence="13" key="1">
    <citation type="submission" date="2022-11" db="UniProtKB">
        <authorList>
            <consortium name="WormBaseParasite"/>
        </authorList>
    </citation>
    <scope>IDENTIFICATION</scope>
</reference>
<evidence type="ECO:0000313" key="12">
    <source>
        <dbReference type="Proteomes" id="UP000887569"/>
    </source>
</evidence>
<feature type="transmembrane region" description="Helical" evidence="11">
    <location>
        <begin position="43"/>
        <end position="61"/>
    </location>
</feature>
<dbReference type="GO" id="GO:0034626">
    <property type="term" value="P:fatty acid elongation, polyunsaturated fatty acid"/>
    <property type="evidence" value="ECO:0007669"/>
    <property type="project" value="TreeGrafter"/>
</dbReference>
<keyword evidence="12" id="KW-1185">Reference proteome</keyword>
<evidence type="ECO:0000256" key="11">
    <source>
        <dbReference type="RuleBase" id="RU361115"/>
    </source>
</evidence>
<accession>A0A915BIA2</accession>
<comment type="subcellular location">
    <subcellularLocation>
        <location evidence="1">Membrane</location>
        <topology evidence="1">Multi-pass membrane protein</topology>
    </subcellularLocation>
</comment>
<evidence type="ECO:0000256" key="5">
    <source>
        <dbReference type="ARBA" id="ARBA00022692"/>
    </source>
</evidence>
<evidence type="ECO:0000256" key="1">
    <source>
        <dbReference type="ARBA" id="ARBA00004141"/>
    </source>
</evidence>
<dbReference type="InterPro" id="IPR002076">
    <property type="entry name" value="ELO_fam"/>
</dbReference>
<name>A0A915BIA2_PARUN</name>
<dbReference type="GO" id="GO:0005789">
    <property type="term" value="C:endoplasmic reticulum membrane"/>
    <property type="evidence" value="ECO:0007669"/>
    <property type="project" value="TreeGrafter"/>
</dbReference>
<dbReference type="WBParaSite" id="PgR041_g089_t01">
    <property type="protein sequence ID" value="PgR041_g089_t01"/>
    <property type="gene ID" value="PgR041_g089"/>
</dbReference>
<keyword evidence="4 11" id="KW-0808">Transferase</keyword>
<dbReference type="GO" id="GO:0042761">
    <property type="term" value="P:very long-chain fatty acid biosynthetic process"/>
    <property type="evidence" value="ECO:0007669"/>
    <property type="project" value="TreeGrafter"/>
</dbReference>
<keyword evidence="5 11" id="KW-0812">Transmembrane</keyword>
<dbReference type="PANTHER" id="PTHR11157">
    <property type="entry name" value="FATTY ACID ACYL TRANSFERASE-RELATED"/>
    <property type="match status" value="1"/>
</dbReference>
<feature type="transmembrane region" description="Helical" evidence="11">
    <location>
        <begin position="73"/>
        <end position="96"/>
    </location>
</feature>
<dbReference type="GO" id="GO:0009922">
    <property type="term" value="F:fatty acid elongase activity"/>
    <property type="evidence" value="ECO:0007669"/>
    <property type="project" value="UniProtKB-EC"/>
</dbReference>
<comment type="catalytic activity">
    <reaction evidence="11">
        <text>a very-long-chain acyl-CoA + malonyl-CoA + H(+) = a very-long-chain 3-oxoacyl-CoA + CO2 + CoA</text>
        <dbReference type="Rhea" id="RHEA:32727"/>
        <dbReference type="ChEBI" id="CHEBI:15378"/>
        <dbReference type="ChEBI" id="CHEBI:16526"/>
        <dbReference type="ChEBI" id="CHEBI:57287"/>
        <dbReference type="ChEBI" id="CHEBI:57384"/>
        <dbReference type="ChEBI" id="CHEBI:90725"/>
        <dbReference type="ChEBI" id="CHEBI:90736"/>
        <dbReference type="EC" id="2.3.1.199"/>
    </reaction>
</comment>
<feature type="transmembrane region" description="Helical" evidence="11">
    <location>
        <begin position="242"/>
        <end position="262"/>
    </location>
</feature>
<dbReference type="AlphaFoldDB" id="A0A915BIA2"/>
<dbReference type="PANTHER" id="PTHR11157:SF27">
    <property type="entry name" value="ELONGATION OF LONG CHAIN FATTY ACIDS PROTEIN 6"/>
    <property type="match status" value="1"/>
</dbReference>
<evidence type="ECO:0000256" key="6">
    <source>
        <dbReference type="ARBA" id="ARBA00022832"/>
    </source>
</evidence>
<evidence type="ECO:0000256" key="3">
    <source>
        <dbReference type="ARBA" id="ARBA00022516"/>
    </source>
</evidence>
<evidence type="ECO:0000256" key="8">
    <source>
        <dbReference type="ARBA" id="ARBA00023098"/>
    </source>
</evidence>
<feature type="transmembrane region" description="Helical" evidence="11">
    <location>
        <begin position="121"/>
        <end position="142"/>
    </location>
</feature>
<dbReference type="GO" id="GO:0030148">
    <property type="term" value="P:sphingolipid biosynthetic process"/>
    <property type="evidence" value="ECO:0007669"/>
    <property type="project" value="TreeGrafter"/>
</dbReference>
<dbReference type="Proteomes" id="UP000887569">
    <property type="component" value="Unplaced"/>
</dbReference>
<evidence type="ECO:0000256" key="10">
    <source>
        <dbReference type="ARBA" id="ARBA00023160"/>
    </source>
</evidence>
<proteinExistence type="inferred from homology"/>